<reference evidence="3" key="1">
    <citation type="submission" date="2025-08" db="UniProtKB">
        <authorList>
            <consortium name="RefSeq"/>
        </authorList>
    </citation>
    <scope>IDENTIFICATION</scope>
    <source>
        <tissue evidence="3">Gonads</tissue>
    </source>
</reference>
<dbReference type="InParanoid" id="A0A1S3IWB6"/>
<evidence type="ECO:0000313" key="3">
    <source>
        <dbReference type="RefSeq" id="XP_013402482.1"/>
    </source>
</evidence>
<sequence length="116" mass="12867">MCSAAAALPMTTLGTVGKMKFGTDMIANLNYVMGETRCELTVLDVAETLQQRYAFISGGRSRDGCPIMSLPDNPHNSEVTEQQYQDVVTYLCSIPSDIRDVTPGRENKGLRYWLLQ</sequence>
<dbReference type="Proteomes" id="UP000085678">
    <property type="component" value="Unplaced"/>
</dbReference>
<dbReference type="RefSeq" id="XP_013402482.1">
    <property type="nucleotide sequence ID" value="XM_013547028.1"/>
</dbReference>
<dbReference type="OrthoDB" id="10004999at2759"/>
<protein>
    <submittedName>
        <fullName evidence="3">Guanine nucleotide exchange factor DBS-like</fullName>
    </submittedName>
</protein>
<evidence type="ECO:0000313" key="2">
    <source>
        <dbReference type="Proteomes" id="UP000085678"/>
    </source>
</evidence>
<dbReference type="PANTHER" id="PTHR22826:SF211">
    <property type="entry name" value="LD43457P"/>
    <property type="match status" value="1"/>
</dbReference>
<evidence type="ECO:0000256" key="1">
    <source>
        <dbReference type="ARBA" id="ARBA00022658"/>
    </source>
</evidence>
<proteinExistence type="predicted"/>
<dbReference type="GO" id="GO:0005737">
    <property type="term" value="C:cytoplasm"/>
    <property type="evidence" value="ECO:0007669"/>
    <property type="project" value="TreeGrafter"/>
</dbReference>
<accession>A0A1S3IWB6</accession>
<dbReference type="STRING" id="7574.A0A1S3IWB6"/>
<dbReference type="InterPro" id="IPR051336">
    <property type="entry name" value="RhoGEF_Guanine_NuclExch_SF"/>
</dbReference>
<dbReference type="KEGG" id="lak:106168088"/>
<dbReference type="GO" id="GO:0005085">
    <property type="term" value="F:guanyl-nucleotide exchange factor activity"/>
    <property type="evidence" value="ECO:0007669"/>
    <property type="project" value="UniProtKB-KW"/>
</dbReference>
<dbReference type="AlphaFoldDB" id="A0A1S3IWB6"/>
<name>A0A1S3IWB6_LINAN</name>
<keyword evidence="2" id="KW-1185">Reference proteome</keyword>
<dbReference type="PANTHER" id="PTHR22826">
    <property type="entry name" value="RHO GUANINE EXCHANGE FACTOR-RELATED"/>
    <property type="match status" value="1"/>
</dbReference>
<gene>
    <name evidence="3" type="primary">LOC106168088</name>
</gene>
<organism evidence="2 3">
    <name type="scientific">Lingula anatina</name>
    <name type="common">Brachiopod</name>
    <name type="synonym">Lingula unguis</name>
    <dbReference type="NCBI Taxonomy" id="7574"/>
    <lineage>
        <taxon>Eukaryota</taxon>
        <taxon>Metazoa</taxon>
        <taxon>Spiralia</taxon>
        <taxon>Lophotrochozoa</taxon>
        <taxon>Brachiopoda</taxon>
        <taxon>Linguliformea</taxon>
        <taxon>Lingulata</taxon>
        <taxon>Lingulida</taxon>
        <taxon>Linguloidea</taxon>
        <taxon>Lingulidae</taxon>
        <taxon>Lingula</taxon>
    </lineage>
</organism>
<dbReference type="GeneID" id="106168088"/>
<keyword evidence="1" id="KW-0344">Guanine-nucleotide releasing factor</keyword>